<dbReference type="GO" id="GO:0046872">
    <property type="term" value="F:metal ion binding"/>
    <property type="evidence" value="ECO:0007669"/>
    <property type="project" value="UniProtKB-KW"/>
</dbReference>
<evidence type="ECO:0000256" key="6">
    <source>
        <dbReference type="SAM" id="SignalP"/>
    </source>
</evidence>
<evidence type="ECO:0000256" key="5">
    <source>
        <dbReference type="ARBA" id="ARBA00082491"/>
    </source>
</evidence>
<proteinExistence type="predicted"/>
<feature type="domain" description="Phytocyanin" evidence="7">
    <location>
        <begin position="29"/>
        <end position="124"/>
    </location>
</feature>
<evidence type="ECO:0000313" key="8">
    <source>
        <dbReference type="EnsemblPlants" id="QL07p009134:mrna"/>
    </source>
</evidence>
<feature type="signal peptide" evidence="6">
    <location>
        <begin position="1"/>
        <end position="28"/>
    </location>
</feature>
<dbReference type="Pfam" id="PF02298">
    <property type="entry name" value="Cu_bind_like"/>
    <property type="match status" value="1"/>
</dbReference>
<dbReference type="InParanoid" id="A0A7N2M2G0"/>
<dbReference type="InterPro" id="IPR008972">
    <property type="entry name" value="Cupredoxin"/>
</dbReference>
<keyword evidence="2" id="KW-0186">Copper</keyword>
<accession>A0A7N2M2G0</accession>
<evidence type="ECO:0000256" key="2">
    <source>
        <dbReference type="ARBA" id="ARBA00023008"/>
    </source>
</evidence>
<sequence length="152" mass="16126">MAPRGRGSAIVVSILLLGMLLHCGNVLAATYTVGDAGGWTFNVVGWPNGKTFRAGDVLVFNYNPAFHNVVGVGKNGYDTCTASSGQTFQSGSDQIKLVQGGNYFICGFPGHCAKNMKIAVNALKFCLAFTVISDAAKDIIRLIFGFHSYHAS</sequence>
<dbReference type="InterPro" id="IPR028871">
    <property type="entry name" value="BlueCu_1_BS"/>
</dbReference>
<keyword evidence="6" id="KW-0732">Signal</keyword>
<dbReference type="InterPro" id="IPR039391">
    <property type="entry name" value="Phytocyanin-like"/>
</dbReference>
<dbReference type="CDD" id="cd11013">
    <property type="entry name" value="Plantacyanin"/>
    <property type="match status" value="1"/>
</dbReference>
<dbReference type="PANTHER" id="PTHR33021:SF341">
    <property type="entry name" value="BASIC BLUE PROTEIN-LIKE"/>
    <property type="match status" value="1"/>
</dbReference>
<name>A0A7N2M2G0_QUELO</name>
<dbReference type="GO" id="GO:0005886">
    <property type="term" value="C:plasma membrane"/>
    <property type="evidence" value="ECO:0007669"/>
    <property type="project" value="TreeGrafter"/>
</dbReference>
<dbReference type="PROSITE" id="PS51485">
    <property type="entry name" value="PHYTOCYANIN"/>
    <property type="match status" value="1"/>
</dbReference>
<dbReference type="Proteomes" id="UP000594261">
    <property type="component" value="Chromosome 7"/>
</dbReference>
<dbReference type="PANTHER" id="PTHR33021">
    <property type="entry name" value="BLUE COPPER PROTEIN"/>
    <property type="match status" value="1"/>
</dbReference>
<keyword evidence="9" id="KW-1185">Reference proteome</keyword>
<evidence type="ECO:0000256" key="4">
    <source>
        <dbReference type="ARBA" id="ARBA00071970"/>
    </source>
</evidence>
<dbReference type="GO" id="GO:0009055">
    <property type="term" value="F:electron transfer activity"/>
    <property type="evidence" value="ECO:0007669"/>
    <property type="project" value="InterPro"/>
</dbReference>
<evidence type="ECO:0000256" key="1">
    <source>
        <dbReference type="ARBA" id="ARBA00022723"/>
    </source>
</evidence>
<dbReference type="AlphaFoldDB" id="A0A7N2M2G0"/>
<reference evidence="8 9" key="1">
    <citation type="journal article" date="2016" name="G3 (Bethesda)">
        <title>First Draft Assembly and Annotation of the Genome of a California Endemic Oak Quercus lobata Nee (Fagaceae).</title>
        <authorList>
            <person name="Sork V.L."/>
            <person name="Fitz-Gibbon S.T."/>
            <person name="Puiu D."/>
            <person name="Crepeau M."/>
            <person name="Gugger P.F."/>
            <person name="Sherman R."/>
            <person name="Stevens K."/>
            <person name="Langley C.H."/>
            <person name="Pellegrini M."/>
            <person name="Salzberg S.L."/>
        </authorList>
    </citation>
    <scope>NUCLEOTIDE SEQUENCE [LARGE SCALE GENOMIC DNA]</scope>
    <source>
        <strain evidence="8 9">cv. SW786</strain>
    </source>
</reference>
<dbReference type="EnsemblPlants" id="QL07p009134:mrna">
    <property type="protein sequence ID" value="QL07p009134:mrna"/>
    <property type="gene ID" value="QL07p009134"/>
</dbReference>
<dbReference type="OMA" id="NCDMANA"/>
<organism evidence="8 9">
    <name type="scientific">Quercus lobata</name>
    <name type="common">Valley oak</name>
    <dbReference type="NCBI Taxonomy" id="97700"/>
    <lineage>
        <taxon>Eukaryota</taxon>
        <taxon>Viridiplantae</taxon>
        <taxon>Streptophyta</taxon>
        <taxon>Embryophyta</taxon>
        <taxon>Tracheophyta</taxon>
        <taxon>Spermatophyta</taxon>
        <taxon>Magnoliopsida</taxon>
        <taxon>eudicotyledons</taxon>
        <taxon>Gunneridae</taxon>
        <taxon>Pentapetalae</taxon>
        <taxon>rosids</taxon>
        <taxon>fabids</taxon>
        <taxon>Fagales</taxon>
        <taxon>Fagaceae</taxon>
        <taxon>Quercus</taxon>
    </lineage>
</organism>
<dbReference type="FunFam" id="2.60.40.420:FF:000013">
    <property type="entry name" value="basic blue protein-like"/>
    <property type="match status" value="1"/>
</dbReference>
<protein>
    <recommendedName>
        <fullName evidence="4">Basic blue protein</fullName>
    </recommendedName>
    <alternativeName>
        <fullName evidence="5">Plantacyanin</fullName>
    </alternativeName>
</protein>
<dbReference type="Gene3D" id="2.60.40.420">
    <property type="entry name" value="Cupredoxins - blue copper proteins"/>
    <property type="match status" value="1"/>
</dbReference>
<dbReference type="InterPro" id="IPR003245">
    <property type="entry name" value="Phytocyanin_dom"/>
</dbReference>
<reference evidence="8" key="2">
    <citation type="submission" date="2021-01" db="UniProtKB">
        <authorList>
            <consortium name="EnsemblPlants"/>
        </authorList>
    </citation>
    <scope>IDENTIFICATION</scope>
</reference>
<dbReference type="Gramene" id="QL07p009134:mrna">
    <property type="protein sequence ID" value="QL07p009134:mrna"/>
    <property type="gene ID" value="QL07p009134"/>
</dbReference>
<dbReference type="SUPFAM" id="SSF49503">
    <property type="entry name" value="Cupredoxins"/>
    <property type="match status" value="1"/>
</dbReference>
<evidence type="ECO:0000259" key="7">
    <source>
        <dbReference type="PROSITE" id="PS51485"/>
    </source>
</evidence>
<keyword evidence="3" id="KW-1015">Disulfide bond</keyword>
<evidence type="ECO:0000256" key="3">
    <source>
        <dbReference type="ARBA" id="ARBA00023157"/>
    </source>
</evidence>
<dbReference type="PROSITE" id="PS00196">
    <property type="entry name" value="COPPER_BLUE"/>
    <property type="match status" value="1"/>
</dbReference>
<keyword evidence="1" id="KW-0479">Metal-binding</keyword>
<dbReference type="EMBL" id="LRBV02000007">
    <property type="status" value="NOT_ANNOTATED_CDS"/>
    <property type="molecule type" value="Genomic_DNA"/>
</dbReference>
<evidence type="ECO:0000313" key="9">
    <source>
        <dbReference type="Proteomes" id="UP000594261"/>
    </source>
</evidence>
<dbReference type="InterPro" id="IPR041844">
    <property type="entry name" value="Plantacyanin"/>
</dbReference>
<feature type="chain" id="PRO_5029811265" description="Basic blue protein" evidence="6">
    <location>
        <begin position="29"/>
        <end position="152"/>
    </location>
</feature>